<feature type="compositionally biased region" description="Basic and acidic residues" evidence="2">
    <location>
        <begin position="147"/>
        <end position="165"/>
    </location>
</feature>
<evidence type="ECO:0000313" key="8">
    <source>
        <dbReference type="Proteomes" id="UP000442469"/>
    </source>
</evidence>
<dbReference type="PATRIC" id="fig|44252.3.peg.2162"/>
<feature type="domain" description="Glycosyl hydrolase-like 10" evidence="3">
    <location>
        <begin position="193"/>
        <end position="507"/>
    </location>
</feature>
<dbReference type="RefSeq" id="WP_036621709.1">
    <property type="nucleotide sequence ID" value="NZ_BGML01000009.1"/>
</dbReference>
<dbReference type="InterPro" id="IPR017853">
    <property type="entry name" value="GH"/>
</dbReference>
<feature type="region of interest" description="Disordered" evidence="2">
    <location>
        <begin position="141"/>
        <end position="191"/>
    </location>
</feature>
<keyword evidence="6" id="KW-0378">Hydrolase</keyword>
<organism evidence="5 7">
    <name type="scientific">Paenibacillus macerans</name>
    <name type="common">Bacillus macerans</name>
    <dbReference type="NCBI Taxonomy" id="44252"/>
    <lineage>
        <taxon>Bacteria</taxon>
        <taxon>Bacillati</taxon>
        <taxon>Bacillota</taxon>
        <taxon>Bacilli</taxon>
        <taxon>Bacillales</taxon>
        <taxon>Paenibacillaceae</taxon>
        <taxon>Paenibacillus</taxon>
    </lineage>
</organism>
<comment type="caution">
    <text evidence="5">The sequence shown here is derived from an EMBL/GenBank/DDBJ whole genome shotgun (WGS) entry which is preliminary data.</text>
</comment>
<dbReference type="Gene3D" id="3.30.457.10">
    <property type="entry name" value="Copper amine oxidase-like, N-terminal domain"/>
    <property type="match status" value="1"/>
</dbReference>
<protein>
    <submittedName>
        <fullName evidence="6">Family 10 glycosylhydrolase</fullName>
    </submittedName>
    <submittedName>
        <fullName evidence="5">Melibiase family protein</fullName>
    </submittedName>
</protein>
<dbReference type="EMBL" id="WNZZ01000005">
    <property type="protein sequence ID" value="MUG22658.1"/>
    <property type="molecule type" value="Genomic_DNA"/>
</dbReference>
<evidence type="ECO:0000313" key="6">
    <source>
        <dbReference type="EMBL" id="MUG22658.1"/>
    </source>
</evidence>
<dbReference type="STRING" id="44252.DJ90_3658"/>
<reference evidence="5 7" key="1">
    <citation type="submission" date="2014-04" db="EMBL/GenBank/DDBJ databases">
        <authorList>
            <person name="Bishop-Lilly K.A."/>
            <person name="Broomall S.M."/>
            <person name="Chain P.S."/>
            <person name="Chertkov O."/>
            <person name="Coyne S.R."/>
            <person name="Daligault H.E."/>
            <person name="Davenport K.W."/>
            <person name="Erkkila T."/>
            <person name="Frey K.G."/>
            <person name="Gibbons H.S."/>
            <person name="Gu W."/>
            <person name="Jaissle J."/>
            <person name="Johnson S.L."/>
            <person name="Koroleva G.I."/>
            <person name="Ladner J.T."/>
            <person name="Lo C.-C."/>
            <person name="Minogue T.D."/>
            <person name="Munk C."/>
            <person name="Palacios G.F."/>
            <person name="Redden C.L."/>
            <person name="Rosenzweig C.N."/>
            <person name="Scholz M.B."/>
            <person name="Teshima H."/>
            <person name="Xu Y."/>
        </authorList>
    </citation>
    <scope>NUCLEOTIDE SEQUENCE [LARGE SCALE GENOMIC DNA]</scope>
    <source>
        <strain evidence="5 7">8244</strain>
    </source>
</reference>
<dbReference type="GeneID" id="77006380"/>
<dbReference type="HOGENOM" id="CLU_471615_0_0_9"/>
<proteinExistence type="predicted"/>
<dbReference type="EMBL" id="JMQA01000021">
    <property type="protein sequence ID" value="KFN09805.1"/>
    <property type="molecule type" value="Genomic_DNA"/>
</dbReference>
<dbReference type="PANTHER" id="PTHR43405">
    <property type="entry name" value="GLYCOSYL HYDROLASE DIGH"/>
    <property type="match status" value="1"/>
</dbReference>
<sequence length="558" mass="61573">MKFRTWFIPLLVLLLAWPIGGQMKANAADAITILLDGTKLTTDAPPYIKAQQNVTMVPLRVISEGLGAQVAWSQAAKTVTIQKDGSTLALVVGEQTAQVNGAPVGLDVSVESTQGRTMVPLRFVGEQLGLDVDWDQQSKTISLSTGRKAETPAADTDKDTGKDDSQSSLPQTSQTPQKPQTPQAGTPVDADGLRGVWVSTVANLDWPSTSSYGKAEAQKAEYIKLLDDVQAMGMNAAFVQVRPSADAIYPSKLVPWSSYLTGTAGKDPGYDPLQFLIEETHRRGMEFHAWFNPFRASTGGNASKLPANHVANAHPDWIVKFDGKLYINPGIPEAREHVIEAIMEVVQNYDIDGVHLDDYFYPTGETASSKFNDDSTYKQYNAKQISNKGDWRRDNINQFVEELGASIKQEKPKVSFGISPFGVWRNKTNDITGSDTKAGITAYDSTYADVRTWIKRGWIDYVAPQLYWSMTRKEVQYDVLANWWAGEVRGTGVKLYIGHAPYKIGTPEIGWSSASEIISQLEYNRQVPEISGSIFFSAKDLRKNPLGLIPLLKDYYGM</sequence>
<dbReference type="Pfam" id="PF07833">
    <property type="entry name" value="Cu_amine_oxidN1"/>
    <property type="match status" value="1"/>
</dbReference>
<evidence type="ECO:0000259" key="4">
    <source>
        <dbReference type="Pfam" id="PF07833"/>
    </source>
</evidence>
<evidence type="ECO:0000259" key="3">
    <source>
        <dbReference type="Pfam" id="PF02638"/>
    </source>
</evidence>
<dbReference type="Proteomes" id="UP000442469">
    <property type="component" value="Unassembled WGS sequence"/>
</dbReference>
<evidence type="ECO:0000313" key="5">
    <source>
        <dbReference type="EMBL" id="KFN09805.1"/>
    </source>
</evidence>
<dbReference type="InterPro" id="IPR052177">
    <property type="entry name" value="Divisome_Glycosyl_Hydrolase"/>
</dbReference>
<dbReference type="Gene3D" id="3.20.20.80">
    <property type="entry name" value="Glycosidases"/>
    <property type="match status" value="1"/>
</dbReference>
<dbReference type="InterPro" id="IPR012854">
    <property type="entry name" value="Cu_amine_oxidase-like_N"/>
</dbReference>
<dbReference type="AlphaFoldDB" id="A0A090ZHU7"/>
<dbReference type="GO" id="GO:0016787">
    <property type="term" value="F:hydrolase activity"/>
    <property type="evidence" value="ECO:0007669"/>
    <property type="project" value="UniProtKB-KW"/>
</dbReference>
<feature type="domain" description="Copper amine oxidase-like N-terminal" evidence="4">
    <location>
        <begin position="35"/>
        <end position="142"/>
    </location>
</feature>
<name>A0A090ZHU7_PAEMA</name>
<evidence type="ECO:0000256" key="1">
    <source>
        <dbReference type="ARBA" id="ARBA00022729"/>
    </source>
</evidence>
<keyword evidence="7" id="KW-1185">Reference proteome</keyword>
<evidence type="ECO:0000256" key="2">
    <source>
        <dbReference type="SAM" id="MobiDB-lite"/>
    </source>
</evidence>
<dbReference type="PANTHER" id="PTHR43405:SF1">
    <property type="entry name" value="GLYCOSYL HYDROLASE DIGH"/>
    <property type="match status" value="1"/>
</dbReference>
<reference evidence="6 8" key="2">
    <citation type="submission" date="2019-11" db="EMBL/GenBank/DDBJ databases">
        <title>Draft genome sequences of five Paenibacillus species of dairy origin.</title>
        <authorList>
            <person name="Olajide A.M."/>
            <person name="Chen S."/>
            <person name="Lapointe G."/>
        </authorList>
    </citation>
    <scope>NUCLEOTIDE SEQUENCE [LARGE SCALE GENOMIC DNA]</scope>
    <source>
        <strain evidence="6 8">3CT49</strain>
    </source>
</reference>
<gene>
    <name evidence="5" type="ORF">DJ90_3658</name>
    <name evidence="6" type="ORF">GNQ08_09570</name>
</gene>
<dbReference type="InterPro" id="IPR036582">
    <property type="entry name" value="Mao_N_sf"/>
</dbReference>
<dbReference type="Pfam" id="PF02638">
    <property type="entry name" value="GHL10"/>
    <property type="match status" value="1"/>
</dbReference>
<keyword evidence="1" id="KW-0732">Signal</keyword>
<dbReference type="SUPFAM" id="SSF55383">
    <property type="entry name" value="Copper amine oxidase, domain N"/>
    <property type="match status" value="1"/>
</dbReference>
<evidence type="ECO:0000313" key="7">
    <source>
        <dbReference type="Proteomes" id="UP000029278"/>
    </source>
</evidence>
<dbReference type="InterPro" id="IPR003790">
    <property type="entry name" value="GHL10"/>
</dbReference>
<dbReference type="OrthoDB" id="9794671at2"/>
<dbReference type="Proteomes" id="UP000029278">
    <property type="component" value="Unassembled WGS sequence"/>
</dbReference>
<feature type="compositionally biased region" description="Low complexity" evidence="2">
    <location>
        <begin position="166"/>
        <end position="183"/>
    </location>
</feature>
<dbReference type="SUPFAM" id="SSF51445">
    <property type="entry name" value="(Trans)glycosidases"/>
    <property type="match status" value="1"/>
</dbReference>
<accession>A0A090ZHU7</accession>